<accession>A0A1E5RE22</accession>
<dbReference type="FunFam" id="1.20.80.10:FF:000010">
    <property type="entry name" value="Acyl-CoA-binding domain-containing protein 5"/>
    <property type="match status" value="1"/>
</dbReference>
<gene>
    <name evidence="4" type="ORF">AWRI3579_g2377</name>
</gene>
<proteinExistence type="inferred from homology"/>
<dbReference type="InParanoid" id="A0A1E5RE22"/>
<comment type="similarity">
    <text evidence="1">Belongs to the ACBP family.</text>
</comment>
<dbReference type="EMBL" id="LPNM01000007">
    <property type="protein sequence ID" value="OEJ85147.1"/>
    <property type="molecule type" value="Genomic_DNA"/>
</dbReference>
<sequence length="88" mass="10147">MPSQEFEAKVKAVNALSKTPSQDDLLKLYSYYKQATVGDNNKTERPGIFNLKDRYKWDAWEKLKGMTKEQAEEEYIILADELIAKDSA</sequence>
<comment type="caution">
    <text evidence="4">The sequence shown here is derived from an EMBL/GenBank/DDBJ whole genome shotgun (WGS) entry which is preliminary data.</text>
</comment>
<dbReference type="OrthoDB" id="346910at2759"/>
<evidence type="ECO:0000259" key="3">
    <source>
        <dbReference type="PROSITE" id="PS51228"/>
    </source>
</evidence>
<dbReference type="PRINTS" id="PR00689">
    <property type="entry name" value="ACOABINDINGP"/>
</dbReference>
<dbReference type="InterPro" id="IPR000582">
    <property type="entry name" value="Acyl-CoA-binding_protein"/>
</dbReference>
<dbReference type="GO" id="GO:0000062">
    <property type="term" value="F:fatty-acyl-CoA binding"/>
    <property type="evidence" value="ECO:0007669"/>
    <property type="project" value="InterPro"/>
</dbReference>
<protein>
    <submittedName>
        <fullName evidence="4">Acyl-CoA-binding protein</fullName>
    </submittedName>
</protein>
<dbReference type="InterPro" id="IPR014352">
    <property type="entry name" value="FERM/acyl-CoA-bd_prot_sf"/>
</dbReference>
<dbReference type="InterPro" id="IPR022408">
    <property type="entry name" value="Acyl-CoA-binding_prot_CS"/>
</dbReference>
<dbReference type="Proteomes" id="UP000095728">
    <property type="component" value="Unassembled WGS sequence"/>
</dbReference>
<dbReference type="PROSITE" id="PS00880">
    <property type="entry name" value="ACB_1"/>
    <property type="match status" value="1"/>
</dbReference>
<feature type="domain" description="ACB" evidence="3">
    <location>
        <begin position="2"/>
        <end position="88"/>
    </location>
</feature>
<name>A0A1E5RE22_9ASCO</name>
<organism evidence="4 5">
    <name type="scientific">Hanseniaspora osmophila</name>
    <dbReference type="NCBI Taxonomy" id="56408"/>
    <lineage>
        <taxon>Eukaryota</taxon>
        <taxon>Fungi</taxon>
        <taxon>Dikarya</taxon>
        <taxon>Ascomycota</taxon>
        <taxon>Saccharomycotina</taxon>
        <taxon>Saccharomycetes</taxon>
        <taxon>Saccharomycodales</taxon>
        <taxon>Saccharomycodaceae</taxon>
        <taxon>Hanseniaspora</taxon>
    </lineage>
</organism>
<dbReference type="SUPFAM" id="SSF47027">
    <property type="entry name" value="Acyl-CoA binding protein"/>
    <property type="match status" value="1"/>
</dbReference>
<dbReference type="PANTHER" id="PTHR23310">
    <property type="entry name" value="ACYL-COA-BINDING PROTEIN, ACBP"/>
    <property type="match status" value="1"/>
</dbReference>
<dbReference type="PROSITE" id="PS51228">
    <property type="entry name" value="ACB_2"/>
    <property type="match status" value="1"/>
</dbReference>
<dbReference type="Pfam" id="PF00887">
    <property type="entry name" value="ACBP"/>
    <property type="match status" value="1"/>
</dbReference>
<reference evidence="5" key="1">
    <citation type="journal article" date="2016" name="Genome Announc.">
        <title>Genome sequences of three species of Hanseniaspora isolated from spontaneous wine fermentations.</title>
        <authorList>
            <person name="Sternes P.R."/>
            <person name="Lee D."/>
            <person name="Kutyna D.R."/>
            <person name="Borneman A.R."/>
        </authorList>
    </citation>
    <scope>NUCLEOTIDE SEQUENCE [LARGE SCALE GENOMIC DNA]</scope>
    <source>
        <strain evidence="5">AWRI3579</strain>
    </source>
</reference>
<keyword evidence="2" id="KW-0446">Lipid-binding</keyword>
<dbReference type="STRING" id="56408.A0A1E5RE22"/>
<evidence type="ECO:0000313" key="4">
    <source>
        <dbReference type="EMBL" id="OEJ85147.1"/>
    </source>
</evidence>
<dbReference type="AlphaFoldDB" id="A0A1E5RE22"/>
<keyword evidence="5" id="KW-1185">Reference proteome</keyword>
<dbReference type="Gene3D" id="1.20.80.10">
    <property type="match status" value="1"/>
</dbReference>
<evidence type="ECO:0000256" key="2">
    <source>
        <dbReference type="ARBA" id="ARBA00023121"/>
    </source>
</evidence>
<dbReference type="InterPro" id="IPR035984">
    <property type="entry name" value="Acyl-CoA-binding_sf"/>
</dbReference>
<dbReference type="PANTHER" id="PTHR23310:SF62">
    <property type="entry name" value="ACYL-COA BINDING PROTEIN 1, ISOFORM A"/>
    <property type="match status" value="1"/>
</dbReference>
<evidence type="ECO:0000313" key="5">
    <source>
        <dbReference type="Proteomes" id="UP000095728"/>
    </source>
</evidence>
<dbReference type="GO" id="GO:0006631">
    <property type="term" value="P:fatty acid metabolic process"/>
    <property type="evidence" value="ECO:0007669"/>
    <property type="project" value="TreeGrafter"/>
</dbReference>
<evidence type="ECO:0000256" key="1">
    <source>
        <dbReference type="ARBA" id="ARBA00005567"/>
    </source>
</evidence>
<dbReference type="FunCoup" id="A0A1E5RE22">
    <property type="interactions" value="400"/>
</dbReference>